<accession>A0ABS5Z9Z9</accession>
<dbReference type="Pfam" id="PF00497">
    <property type="entry name" value="SBP_bac_3"/>
    <property type="match status" value="1"/>
</dbReference>
<feature type="domain" description="Solute-binding protein family 3/N-terminal" evidence="4">
    <location>
        <begin position="31"/>
        <end position="240"/>
    </location>
</feature>
<keyword evidence="2 3" id="KW-0732">Signal</keyword>
<evidence type="ECO:0000313" key="5">
    <source>
        <dbReference type="EMBL" id="MBU2710115.1"/>
    </source>
</evidence>
<feature type="signal peptide" evidence="3">
    <location>
        <begin position="1"/>
        <end position="24"/>
    </location>
</feature>
<dbReference type="Gene3D" id="3.40.190.10">
    <property type="entry name" value="Periplasmic binding protein-like II"/>
    <property type="match status" value="2"/>
</dbReference>
<protein>
    <submittedName>
        <fullName evidence="5">Transporter substrate-binding domain-containing protein</fullName>
    </submittedName>
</protein>
<feature type="chain" id="PRO_5046976908" evidence="3">
    <location>
        <begin position="25"/>
        <end position="266"/>
    </location>
</feature>
<evidence type="ECO:0000313" key="6">
    <source>
        <dbReference type="Proteomes" id="UP000690515"/>
    </source>
</evidence>
<dbReference type="RefSeq" id="WP_215818269.1">
    <property type="nucleotide sequence ID" value="NZ_JAGSOY010000004.1"/>
</dbReference>
<gene>
    <name evidence="5" type="ORF">KCG35_03495</name>
</gene>
<evidence type="ECO:0000256" key="1">
    <source>
        <dbReference type="ARBA" id="ARBA00010333"/>
    </source>
</evidence>
<evidence type="ECO:0000256" key="3">
    <source>
        <dbReference type="SAM" id="SignalP"/>
    </source>
</evidence>
<comment type="similarity">
    <text evidence="1">Belongs to the bacterial solute-binding protein 3 family.</text>
</comment>
<evidence type="ECO:0000256" key="2">
    <source>
        <dbReference type="ARBA" id="ARBA00022729"/>
    </source>
</evidence>
<dbReference type="PANTHER" id="PTHR35936">
    <property type="entry name" value="MEMBRANE-BOUND LYTIC MUREIN TRANSGLYCOSYLASE F"/>
    <property type="match status" value="1"/>
</dbReference>
<sequence length="266" mass="30319">MRALIIKKLLLITTLLAFSLNGYSASVVKLTNGEWPPYMSEKYKHYGVMSHIVSEAFKTQGIKVEYGFFPWKRAFKEAEAGKEWAGSIGWGKNAEREKTLLFTNPIIELKDVFFHRKDFQFDWKTIEDLKKYKIGASTGYSYGKAFDEADKNKVIKVHRTAKDVNNLKKVLDNKIDIFPATMEVGYEIIANKLPPAAQNMLTNHPKPLDVRAYHIIISKKTADGPKLVEAFNKGLQMLKDACKNKSKDIPCYDTLLSDSLEGKYRP</sequence>
<comment type="caution">
    <text evidence="5">The sequence shown here is derived from an EMBL/GenBank/DDBJ whole genome shotgun (WGS) entry which is preliminary data.</text>
</comment>
<dbReference type="SUPFAM" id="SSF53850">
    <property type="entry name" value="Periplasmic binding protein-like II"/>
    <property type="match status" value="1"/>
</dbReference>
<dbReference type="Proteomes" id="UP000690515">
    <property type="component" value="Unassembled WGS sequence"/>
</dbReference>
<evidence type="ECO:0000259" key="4">
    <source>
        <dbReference type="Pfam" id="PF00497"/>
    </source>
</evidence>
<organism evidence="5 6">
    <name type="scientific">Zooshikella harenae</name>
    <dbReference type="NCBI Taxonomy" id="2827238"/>
    <lineage>
        <taxon>Bacteria</taxon>
        <taxon>Pseudomonadati</taxon>
        <taxon>Pseudomonadota</taxon>
        <taxon>Gammaproteobacteria</taxon>
        <taxon>Oceanospirillales</taxon>
        <taxon>Zooshikellaceae</taxon>
        <taxon>Zooshikella</taxon>
    </lineage>
</organism>
<name>A0ABS5Z9Z9_9GAMM</name>
<keyword evidence="6" id="KW-1185">Reference proteome</keyword>
<dbReference type="PANTHER" id="PTHR35936:SF25">
    <property type="entry name" value="ABC TRANSPORTER SUBSTRATE-BINDING PROTEIN"/>
    <property type="match status" value="1"/>
</dbReference>
<dbReference type="InterPro" id="IPR001638">
    <property type="entry name" value="Solute-binding_3/MltF_N"/>
</dbReference>
<proteinExistence type="inferred from homology"/>
<dbReference type="EMBL" id="JAGSOY010000004">
    <property type="protein sequence ID" value="MBU2710115.1"/>
    <property type="molecule type" value="Genomic_DNA"/>
</dbReference>
<reference evidence="5 6" key="1">
    <citation type="submission" date="2021-04" db="EMBL/GenBank/DDBJ databases">
        <authorList>
            <person name="Pira H."/>
            <person name="Risdian C."/>
            <person name="Wink J."/>
        </authorList>
    </citation>
    <scope>NUCLEOTIDE SEQUENCE [LARGE SCALE GENOMIC DNA]</scope>
    <source>
        <strain evidence="5 6">WH53</strain>
    </source>
</reference>